<dbReference type="EMBL" id="JACXVP010000011">
    <property type="protein sequence ID" value="KAG5575946.1"/>
    <property type="molecule type" value="Genomic_DNA"/>
</dbReference>
<dbReference type="AlphaFoldDB" id="A0A9J5WK83"/>
<organism evidence="1 2">
    <name type="scientific">Solanum commersonii</name>
    <name type="common">Commerson's wild potato</name>
    <name type="synonym">Commerson's nightshade</name>
    <dbReference type="NCBI Taxonomy" id="4109"/>
    <lineage>
        <taxon>Eukaryota</taxon>
        <taxon>Viridiplantae</taxon>
        <taxon>Streptophyta</taxon>
        <taxon>Embryophyta</taxon>
        <taxon>Tracheophyta</taxon>
        <taxon>Spermatophyta</taxon>
        <taxon>Magnoliopsida</taxon>
        <taxon>eudicotyledons</taxon>
        <taxon>Gunneridae</taxon>
        <taxon>Pentapetalae</taxon>
        <taxon>asterids</taxon>
        <taxon>lamiids</taxon>
        <taxon>Solanales</taxon>
        <taxon>Solanaceae</taxon>
        <taxon>Solanoideae</taxon>
        <taxon>Solaneae</taxon>
        <taxon>Solanum</taxon>
    </lineage>
</organism>
<dbReference type="InterPro" id="IPR036691">
    <property type="entry name" value="Endo/exonu/phosph_ase_sf"/>
</dbReference>
<keyword evidence="2" id="KW-1185">Reference proteome</keyword>
<comment type="caution">
    <text evidence="1">The sequence shown here is derived from an EMBL/GenBank/DDBJ whole genome shotgun (WGS) entry which is preliminary data.</text>
</comment>
<gene>
    <name evidence="1" type="ORF">H5410_056080</name>
</gene>
<protein>
    <submittedName>
        <fullName evidence="1">Uncharacterized protein</fullName>
    </submittedName>
</protein>
<name>A0A9J5WK83_SOLCO</name>
<dbReference type="Proteomes" id="UP000824120">
    <property type="component" value="Chromosome 11"/>
</dbReference>
<evidence type="ECO:0000313" key="1">
    <source>
        <dbReference type="EMBL" id="KAG5575946.1"/>
    </source>
</evidence>
<sequence>MRMLRWMCGHTRREKIKNEVIREKVGVCGRQDEGSETEMIWACVKEVCKALVRRCGRLVVGGTQRDCNRVTRRELWSELAVTRSRCEGTWVVCGDFNVTRFVAERVNCHRISGAMFEFSKSIDLELVDPPSFGGPFT</sequence>
<evidence type="ECO:0000313" key="2">
    <source>
        <dbReference type="Proteomes" id="UP000824120"/>
    </source>
</evidence>
<accession>A0A9J5WK83</accession>
<dbReference type="SUPFAM" id="SSF56219">
    <property type="entry name" value="DNase I-like"/>
    <property type="match status" value="1"/>
</dbReference>
<reference evidence="1 2" key="1">
    <citation type="submission" date="2020-09" db="EMBL/GenBank/DDBJ databases">
        <title>De no assembly of potato wild relative species, Solanum commersonii.</title>
        <authorList>
            <person name="Cho K."/>
        </authorList>
    </citation>
    <scope>NUCLEOTIDE SEQUENCE [LARGE SCALE GENOMIC DNA]</scope>
    <source>
        <strain evidence="1">LZ3.2</strain>
        <tissue evidence="1">Leaf</tissue>
    </source>
</reference>
<proteinExistence type="predicted"/>